<gene>
    <name evidence="1" type="ORF">KQY15_11075</name>
</gene>
<evidence type="ECO:0000313" key="2">
    <source>
        <dbReference type="Proteomes" id="UP000704611"/>
    </source>
</evidence>
<comment type="caution">
    <text evidence="1">The sequence shown here is derived from an EMBL/GenBank/DDBJ whole genome shotgun (WGS) entry which is preliminary data.</text>
</comment>
<name>A0ABS6MLE0_9GAMM</name>
<accession>A0ABS6MLE0</accession>
<dbReference type="EMBL" id="JAHRID010000004">
    <property type="protein sequence ID" value="MBV2129637.1"/>
    <property type="molecule type" value="Genomic_DNA"/>
</dbReference>
<dbReference type="Proteomes" id="UP000704611">
    <property type="component" value="Unassembled WGS sequence"/>
</dbReference>
<reference evidence="1 2" key="1">
    <citation type="submission" date="2021-06" db="EMBL/GenBank/DDBJ databases">
        <title>Rheinheimera indica sp. nov., isolated from deep-sea sediment.</title>
        <authorList>
            <person name="Wang Z."/>
            <person name="Zhang X.-Y."/>
        </authorList>
    </citation>
    <scope>NUCLEOTIDE SEQUENCE [LARGE SCALE GENOMIC DNA]</scope>
    <source>
        <strain evidence="1 2">SM2107</strain>
    </source>
</reference>
<sequence length="191" mass="20950">MLRYMFNRMLLAMQQRYAYDVGYQQDILHSDLAAFLKFSGFQTMASHHGNLPAGPLYAARIRAIIFDDCGPCSQLVVKMALEAGLSQALVRAIIEQNLAALPADMALAVQFTERVLAHDPQADALRDNILALWGSKGLITLSFAISAYRVYPALKYSLGYGKACSHIQLDDESVVPQRSKKPATGANNAQS</sequence>
<evidence type="ECO:0000313" key="1">
    <source>
        <dbReference type="EMBL" id="MBV2129637.1"/>
    </source>
</evidence>
<protein>
    <recommendedName>
        <fullName evidence="3">Carboxymuconolactone decarboxylase-like domain-containing protein</fullName>
    </recommendedName>
</protein>
<evidence type="ECO:0008006" key="3">
    <source>
        <dbReference type="Google" id="ProtNLM"/>
    </source>
</evidence>
<dbReference type="RefSeq" id="WP_217669258.1">
    <property type="nucleotide sequence ID" value="NZ_JAHRID010000004.1"/>
</dbReference>
<proteinExistence type="predicted"/>
<organism evidence="1 2">
    <name type="scientific">Arsukibacterium indicum</name>
    <dbReference type="NCBI Taxonomy" id="2848612"/>
    <lineage>
        <taxon>Bacteria</taxon>
        <taxon>Pseudomonadati</taxon>
        <taxon>Pseudomonadota</taxon>
        <taxon>Gammaproteobacteria</taxon>
        <taxon>Chromatiales</taxon>
        <taxon>Chromatiaceae</taxon>
        <taxon>Arsukibacterium</taxon>
    </lineage>
</organism>
<keyword evidence="2" id="KW-1185">Reference proteome</keyword>